<reference evidence="1" key="1">
    <citation type="submission" date="2024-09" db="EMBL/GenBank/DDBJ databases">
        <title>Black Yeasts Isolated from many extreme environments.</title>
        <authorList>
            <person name="Coleine C."/>
            <person name="Stajich J.E."/>
            <person name="Selbmann L."/>
        </authorList>
    </citation>
    <scope>NUCLEOTIDE SEQUENCE</scope>
    <source>
        <strain evidence="1">CCFEE 5737</strain>
    </source>
</reference>
<proteinExistence type="predicted"/>
<protein>
    <submittedName>
        <fullName evidence="1">Uncharacterized protein</fullName>
    </submittedName>
</protein>
<evidence type="ECO:0000313" key="2">
    <source>
        <dbReference type="Proteomes" id="UP001186974"/>
    </source>
</evidence>
<accession>A0ACC3DM69</accession>
<comment type="caution">
    <text evidence="1">The sequence shown here is derived from an EMBL/GenBank/DDBJ whole genome shotgun (WGS) entry which is preliminary data.</text>
</comment>
<gene>
    <name evidence="1" type="ORF">LTS18_009220</name>
</gene>
<name>A0ACC3DM69_9PEZI</name>
<feature type="non-terminal residue" evidence="1">
    <location>
        <position position="121"/>
    </location>
</feature>
<evidence type="ECO:0000313" key="1">
    <source>
        <dbReference type="EMBL" id="KAK3077801.1"/>
    </source>
</evidence>
<keyword evidence="2" id="KW-1185">Reference proteome</keyword>
<sequence length="121" mass="13689">MAAATTARMPFTMTSMNNPRESNSRGKDAEKKEIWMSMLESVSSSKRLPEKSMLVLGGTPDTQKEFLDSLSTDSRKRRQDRTQQRKAPVANQFALGYTYQDVLDADHEDTLARLSLYLLPT</sequence>
<dbReference type="EMBL" id="JAWDJW010002492">
    <property type="protein sequence ID" value="KAK3077801.1"/>
    <property type="molecule type" value="Genomic_DNA"/>
</dbReference>
<organism evidence="1 2">
    <name type="scientific">Coniosporium uncinatum</name>
    <dbReference type="NCBI Taxonomy" id="93489"/>
    <lineage>
        <taxon>Eukaryota</taxon>
        <taxon>Fungi</taxon>
        <taxon>Dikarya</taxon>
        <taxon>Ascomycota</taxon>
        <taxon>Pezizomycotina</taxon>
        <taxon>Dothideomycetes</taxon>
        <taxon>Dothideomycetes incertae sedis</taxon>
        <taxon>Coniosporium</taxon>
    </lineage>
</organism>
<dbReference type="Proteomes" id="UP001186974">
    <property type="component" value="Unassembled WGS sequence"/>
</dbReference>